<reference evidence="3" key="1">
    <citation type="submission" date="2023-07" db="EMBL/GenBank/DDBJ databases">
        <title>Duganella aceri sp. nov., isolated from tree sap.</title>
        <authorList>
            <person name="Kim I.S."/>
        </authorList>
    </citation>
    <scope>NUCLEOTIDE SEQUENCE [LARGE SCALE GENOMIC DNA]</scope>
    <source>
        <strain evidence="3">SAP-35</strain>
    </source>
</reference>
<evidence type="ECO:0000313" key="2">
    <source>
        <dbReference type="EMBL" id="NGZ88303.1"/>
    </source>
</evidence>
<dbReference type="PANTHER" id="PTHR43194:SF2">
    <property type="entry name" value="PEROXISOMAL MEMBRANE PROTEIN LPX1"/>
    <property type="match status" value="1"/>
</dbReference>
<organism evidence="2 3">
    <name type="scientific">Duganella aceris</name>
    <dbReference type="NCBI Taxonomy" id="2703883"/>
    <lineage>
        <taxon>Bacteria</taxon>
        <taxon>Pseudomonadati</taxon>
        <taxon>Pseudomonadota</taxon>
        <taxon>Betaproteobacteria</taxon>
        <taxon>Burkholderiales</taxon>
        <taxon>Oxalobacteraceae</taxon>
        <taxon>Telluria group</taxon>
        <taxon>Duganella</taxon>
    </lineage>
</organism>
<keyword evidence="2" id="KW-0378">Hydrolase</keyword>
<dbReference type="GO" id="GO:0016787">
    <property type="term" value="F:hydrolase activity"/>
    <property type="evidence" value="ECO:0007669"/>
    <property type="project" value="UniProtKB-KW"/>
</dbReference>
<dbReference type="InterPro" id="IPR000073">
    <property type="entry name" value="AB_hydrolase_1"/>
</dbReference>
<sequence>MATLLFLPGTLCDARVWEPVRAALAGDWRGVHADYRHETSIAAMARQALAAADGELIPIGLSMGAIVALEIWRLAPQRVRALALFGVNPAADIAARRDRRDRQVGAALAGALDVVARNELAPAYFTPSDRHPALAELVASMAVAHGPAAFMAQSEALGGRRDYWPMLPQIDAPTLLACGEHDLICPPEQHRRMRALMQAARYTQIPDAGHLAPVEQAEAVGAALREWLHQLP</sequence>
<keyword evidence="3" id="KW-1185">Reference proteome</keyword>
<dbReference type="InterPro" id="IPR050228">
    <property type="entry name" value="Carboxylesterase_BioH"/>
</dbReference>
<dbReference type="Proteomes" id="UP000666369">
    <property type="component" value="Unassembled WGS sequence"/>
</dbReference>
<dbReference type="EMBL" id="JAADJT010000020">
    <property type="protein sequence ID" value="NGZ88303.1"/>
    <property type="molecule type" value="Genomic_DNA"/>
</dbReference>
<proteinExistence type="predicted"/>
<dbReference type="Gene3D" id="3.40.50.1820">
    <property type="entry name" value="alpha/beta hydrolase"/>
    <property type="match status" value="1"/>
</dbReference>
<dbReference type="RefSeq" id="WP_166108423.1">
    <property type="nucleotide sequence ID" value="NZ_JAADJT010000020.1"/>
</dbReference>
<dbReference type="PANTHER" id="PTHR43194">
    <property type="entry name" value="HYDROLASE ALPHA/BETA FOLD FAMILY"/>
    <property type="match status" value="1"/>
</dbReference>
<evidence type="ECO:0000313" key="3">
    <source>
        <dbReference type="Proteomes" id="UP000666369"/>
    </source>
</evidence>
<name>A0ABX0FV19_9BURK</name>
<gene>
    <name evidence="2" type="ORF">GW587_29125</name>
</gene>
<comment type="caution">
    <text evidence="2">The sequence shown here is derived from an EMBL/GenBank/DDBJ whole genome shotgun (WGS) entry which is preliminary data.</text>
</comment>
<protein>
    <submittedName>
        <fullName evidence="2">Alpha/beta fold hydrolase</fullName>
    </submittedName>
</protein>
<dbReference type="Pfam" id="PF12697">
    <property type="entry name" value="Abhydrolase_6"/>
    <property type="match status" value="1"/>
</dbReference>
<dbReference type="InterPro" id="IPR029058">
    <property type="entry name" value="AB_hydrolase_fold"/>
</dbReference>
<evidence type="ECO:0000259" key="1">
    <source>
        <dbReference type="Pfam" id="PF12697"/>
    </source>
</evidence>
<accession>A0ABX0FV19</accession>
<dbReference type="SUPFAM" id="SSF53474">
    <property type="entry name" value="alpha/beta-Hydrolases"/>
    <property type="match status" value="1"/>
</dbReference>
<feature type="domain" description="AB hydrolase-1" evidence="1">
    <location>
        <begin position="4"/>
        <end position="221"/>
    </location>
</feature>